<protein>
    <submittedName>
        <fullName evidence="1">Uncharacterized protein</fullName>
    </submittedName>
</protein>
<dbReference type="KEGG" id="ehn:H9Q80_05945"/>
<evidence type="ECO:0000313" key="2">
    <source>
        <dbReference type="Proteomes" id="UP000515856"/>
    </source>
</evidence>
<organism evidence="1 2">
    <name type="scientific">[Eubacterium] hominis</name>
    <dbReference type="NCBI Taxonomy" id="2764325"/>
    <lineage>
        <taxon>Bacteria</taxon>
        <taxon>Bacillati</taxon>
        <taxon>Bacillota</taxon>
        <taxon>Erysipelotrichia</taxon>
        <taxon>Erysipelotrichales</taxon>
        <taxon>Erysipelotrichaceae</taxon>
        <taxon>Amedibacillus</taxon>
    </lineage>
</organism>
<dbReference type="AlphaFoldDB" id="A0A7G9GRQ7"/>
<sequence>MISACSSNPKEYAFDLAFEELKFPSGIYYKDHIYWEMVRKVDKEEGEKISTLKSVAKENFFPSSKLMGTYDLENCIDQEIYQKDDTLYLKTIEGVRVYQYITKTILNDEVKEFKVEEGVDGGMAAPHFVYQDMRYFTYYGQPVDNFDSFKEVG</sequence>
<dbReference type="RefSeq" id="WP_117536473.1">
    <property type="nucleotide sequence ID" value="NZ_CP060636.1"/>
</dbReference>
<proteinExistence type="predicted"/>
<gene>
    <name evidence="1" type="ORF">H9Q80_05945</name>
</gene>
<reference evidence="1 2" key="1">
    <citation type="submission" date="2020-08" db="EMBL/GenBank/DDBJ databases">
        <authorList>
            <person name="Liu C."/>
            <person name="Sun Q."/>
        </authorList>
    </citation>
    <scope>NUCLEOTIDE SEQUENCE [LARGE SCALE GENOMIC DNA]</scope>
    <source>
        <strain evidence="1 2">NSJ-61</strain>
    </source>
</reference>
<evidence type="ECO:0000313" key="1">
    <source>
        <dbReference type="EMBL" id="QNM13489.1"/>
    </source>
</evidence>
<accession>A0A7G9GRQ7</accession>
<keyword evidence="2" id="KW-1185">Reference proteome</keyword>
<dbReference type="Proteomes" id="UP000515856">
    <property type="component" value="Chromosome"/>
</dbReference>
<name>A0A7G9GRQ7_9FIRM</name>
<dbReference type="EMBL" id="CP060636">
    <property type="protein sequence ID" value="QNM13489.1"/>
    <property type="molecule type" value="Genomic_DNA"/>
</dbReference>